<proteinExistence type="predicted"/>
<evidence type="ECO:0000256" key="1">
    <source>
        <dbReference type="SAM" id="MobiDB-lite"/>
    </source>
</evidence>
<evidence type="ECO:0000313" key="2">
    <source>
        <dbReference type="EMBL" id="KAK7501935.1"/>
    </source>
</evidence>
<dbReference type="Proteomes" id="UP001519460">
    <property type="component" value="Unassembled WGS sequence"/>
</dbReference>
<gene>
    <name evidence="2" type="ORF">BaRGS_00006687</name>
</gene>
<comment type="caution">
    <text evidence="2">The sequence shown here is derived from an EMBL/GenBank/DDBJ whole genome shotgun (WGS) entry which is preliminary data.</text>
</comment>
<feature type="compositionally biased region" description="Basic and acidic residues" evidence="1">
    <location>
        <begin position="12"/>
        <end position="23"/>
    </location>
</feature>
<sequence>MPGSPSQSFGLQKEHQLRDDTPRARRETFLYTAVEISTVFKSAQESRQTRQMVIGQLAGFEQQYQRWTSALYVRWLCREFKSSVSISPNDYHHSANEPPLGTVPV</sequence>
<feature type="compositionally biased region" description="Polar residues" evidence="1">
    <location>
        <begin position="1"/>
        <end position="10"/>
    </location>
</feature>
<feature type="region of interest" description="Disordered" evidence="1">
    <location>
        <begin position="86"/>
        <end position="105"/>
    </location>
</feature>
<protein>
    <submittedName>
        <fullName evidence="2">Uncharacterized protein</fullName>
    </submittedName>
</protein>
<keyword evidence="3" id="KW-1185">Reference proteome</keyword>
<evidence type="ECO:0000313" key="3">
    <source>
        <dbReference type="Proteomes" id="UP001519460"/>
    </source>
</evidence>
<accession>A0ABD0LQV0</accession>
<dbReference type="AlphaFoldDB" id="A0ABD0LQV0"/>
<dbReference type="EMBL" id="JACVVK020000028">
    <property type="protein sequence ID" value="KAK7501935.1"/>
    <property type="molecule type" value="Genomic_DNA"/>
</dbReference>
<reference evidence="2 3" key="1">
    <citation type="journal article" date="2023" name="Sci. Data">
        <title>Genome assembly of the Korean intertidal mud-creeper Batillaria attramentaria.</title>
        <authorList>
            <person name="Patra A.K."/>
            <person name="Ho P.T."/>
            <person name="Jun S."/>
            <person name="Lee S.J."/>
            <person name="Kim Y."/>
            <person name="Won Y.J."/>
        </authorList>
    </citation>
    <scope>NUCLEOTIDE SEQUENCE [LARGE SCALE GENOMIC DNA]</scope>
    <source>
        <strain evidence="2">Wonlab-2016</strain>
    </source>
</reference>
<name>A0ABD0LQV0_9CAEN</name>
<organism evidence="2 3">
    <name type="scientific">Batillaria attramentaria</name>
    <dbReference type="NCBI Taxonomy" id="370345"/>
    <lineage>
        <taxon>Eukaryota</taxon>
        <taxon>Metazoa</taxon>
        <taxon>Spiralia</taxon>
        <taxon>Lophotrochozoa</taxon>
        <taxon>Mollusca</taxon>
        <taxon>Gastropoda</taxon>
        <taxon>Caenogastropoda</taxon>
        <taxon>Sorbeoconcha</taxon>
        <taxon>Cerithioidea</taxon>
        <taxon>Batillariidae</taxon>
        <taxon>Batillaria</taxon>
    </lineage>
</organism>
<feature type="region of interest" description="Disordered" evidence="1">
    <location>
        <begin position="1"/>
        <end position="23"/>
    </location>
</feature>